<dbReference type="InterPro" id="IPR026891">
    <property type="entry name" value="Fn3-like"/>
</dbReference>
<feature type="domain" description="Fibronectin type III-like" evidence="4">
    <location>
        <begin position="662"/>
        <end position="712"/>
    </location>
</feature>
<keyword evidence="1" id="KW-0378">Hydrolase</keyword>
<evidence type="ECO:0000259" key="3">
    <source>
        <dbReference type="Pfam" id="PF01915"/>
    </source>
</evidence>
<dbReference type="Pfam" id="PF01915">
    <property type="entry name" value="Glyco_hydro_3_C"/>
    <property type="match status" value="1"/>
</dbReference>
<evidence type="ECO:0000259" key="2">
    <source>
        <dbReference type="Pfam" id="PF00933"/>
    </source>
</evidence>
<protein>
    <recommendedName>
        <fullName evidence="7">Beta-glucosidase</fullName>
    </recommendedName>
</protein>
<dbReference type="Proteomes" id="UP000182149">
    <property type="component" value="Unassembled WGS sequence"/>
</dbReference>
<dbReference type="PANTHER" id="PTHR30620:SF123">
    <property type="entry name" value="BETA-XYLOSIDASE"/>
    <property type="match status" value="1"/>
</dbReference>
<dbReference type="Gene3D" id="3.20.20.300">
    <property type="entry name" value="Glycoside hydrolase, family 3, N-terminal domain"/>
    <property type="match status" value="1"/>
</dbReference>
<dbReference type="InterPro" id="IPR036881">
    <property type="entry name" value="Glyco_hydro_3_C_sf"/>
</dbReference>
<dbReference type="InterPro" id="IPR002772">
    <property type="entry name" value="Glyco_hydro_3_C"/>
</dbReference>
<keyword evidence="6" id="KW-1185">Reference proteome</keyword>
<dbReference type="EMBL" id="JXKD01000007">
    <property type="protein sequence ID" value="OJG10548.1"/>
    <property type="molecule type" value="Genomic_DNA"/>
</dbReference>
<evidence type="ECO:0000256" key="1">
    <source>
        <dbReference type="ARBA" id="ARBA00022801"/>
    </source>
</evidence>
<dbReference type="InterPro" id="IPR017853">
    <property type="entry name" value="GH"/>
</dbReference>
<evidence type="ECO:0000313" key="5">
    <source>
        <dbReference type="EMBL" id="OJG10548.1"/>
    </source>
</evidence>
<dbReference type="Pfam" id="PF14310">
    <property type="entry name" value="Fn3-like"/>
    <property type="match status" value="1"/>
</dbReference>
<dbReference type="InterPro" id="IPR036962">
    <property type="entry name" value="Glyco_hydro_3_N_sf"/>
</dbReference>
<sequence>MLKELLSQMTLKEKVGQLNQRLYGWQAYEKTAEGMILTDYFKDEVKRWDSLGVIYGLFRSDPWSQKNLETGLSKEEAKIVSQMIQDYVKEHTRLKIPVLLTEECPHGHQGLDSLTTPTNYSVGASWNPNLYQVAQAIVAEELREKGAHVGLISTLDLCRDPRWGRTEECFSEDPHLAGAFTTAAVQGLQGERSERVLASNKVLATLKHFAAQGSIMGGHNAAPVEIGERELKEIHLPMVQAGIDAGALLCMAAYNDIDGVPCHINERLLTTILREEMGFEGAVMSDGCALDGVARVLGGPQTAALALKSGLDISLWDNVYPYLEEAVLEGLLDETLLDQAVYRVLRLKEKLGLFAQEVDNDPIIATTEEEKIAINTKLAEEAAVLLKNEGILPLTANTISKVALIGPHIHNVYHQLGDYTPYKNLTTCITIAQGLKNVAMSQQVALTDTQGSLISSPIPGAIEEACELAKQSDVVVLTLGGSSARDFSTEFDANGAALSGSNEMTSGENIDLADLAIPTPQMDLLKALHAVGKPIVAVVVAGRPHLLKDCLPYVDALLVAGYPGQHGGQAIANLLFGLSNPSGKLAISIPDENGQLPVYYNYRDTPFKQDYLDISGRPTFTFGEGLSYTNFDIHETKVKQTSEGFVVTGKLTNTGEYAGAQVIQVYAKKYSNDVLPRVKKLCGFTKVFVEKGQTHPFTIQIAAKELSDFDLELKPRHFKDFQLQVETTNYSEIFSCSQ</sequence>
<dbReference type="STRING" id="328396.RU93_GL002064"/>
<feature type="domain" description="Glycoside hydrolase family 3 C-terminal" evidence="3">
    <location>
        <begin position="384"/>
        <end position="628"/>
    </location>
</feature>
<name>A0A1L8QSP9_9ENTE</name>
<dbReference type="Pfam" id="PF00933">
    <property type="entry name" value="Glyco_hydro_3"/>
    <property type="match status" value="1"/>
</dbReference>
<gene>
    <name evidence="5" type="ORF">RU93_GL002064</name>
</gene>
<evidence type="ECO:0000259" key="4">
    <source>
        <dbReference type="Pfam" id="PF14310"/>
    </source>
</evidence>
<dbReference type="OrthoDB" id="9805821at2"/>
<dbReference type="RefSeq" id="WP_143139419.1">
    <property type="nucleotide sequence ID" value="NZ_JBHSHF010000023.1"/>
</dbReference>
<dbReference type="PRINTS" id="PR00133">
    <property type="entry name" value="GLHYDRLASE3"/>
</dbReference>
<dbReference type="AlphaFoldDB" id="A0A1L8QSP9"/>
<dbReference type="Gene3D" id="3.40.50.1700">
    <property type="entry name" value="Glycoside hydrolase family 3 C-terminal domain"/>
    <property type="match status" value="1"/>
</dbReference>
<organism evidence="5 6">
    <name type="scientific">Enterococcus aquimarinus</name>
    <dbReference type="NCBI Taxonomy" id="328396"/>
    <lineage>
        <taxon>Bacteria</taxon>
        <taxon>Bacillati</taxon>
        <taxon>Bacillota</taxon>
        <taxon>Bacilli</taxon>
        <taxon>Lactobacillales</taxon>
        <taxon>Enterococcaceae</taxon>
        <taxon>Enterococcus</taxon>
    </lineage>
</organism>
<feature type="domain" description="Glycoside hydrolase family 3 N-terminal" evidence="2">
    <location>
        <begin position="11"/>
        <end position="347"/>
    </location>
</feature>
<comment type="caution">
    <text evidence="5">The sequence shown here is derived from an EMBL/GenBank/DDBJ whole genome shotgun (WGS) entry which is preliminary data.</text>
</comment>
<proteinExistence type="predicted"/>
<dbReference type="InterPro" id="IPR001764">
    <property type="entry name" value="Glyco_hydro_3_N"/>
</dbReference>
<dbReference type="SUPFAM" id="SSF51445">
    <property type="entry name" value="(Trans)glycosidases"/>
    <property type="match status" value="1"/>
</dbReference>
<dbReference type="Gene3D" id="2.60.40.10">
    <property type="entry name" value="Immunoglobulins"/>
    <property type="match status" value="1"/>
</dbReference>
<evidence type="ECO:0008006" key="7">
    <source>
        <dbReference type="Google" id="ProtNLM"/>
    </source>
</evidence>
<evidence type="ECO:0000313" key="6">
    <source>
        <dbReference type="Proteomes" id="UP000182149"/>
    </source>
</evidence>
<reference evidence="5 6" key="1">
    <citation type="submission" date="2014-12" db="EMBL/GenBank/DDBJ databases">
        <title>Draft genome sequences of 29 type strains of Enterococci.</title>
        <authorList>
            <person name="Zhong Z."/>
            <person name="Sun Z."/>
            <person name="Liu W."/>
            <person name="Zhang W."/>
            <person name="Zhang H."/>
        </authorList>
    </citation>
    <scope>NUCLEOTIDE SEQUENCE [LARGE SCALE GENOMIC DNA]</scope>
    <source>
        <strain evidence="5 6">DSM 17690</strain>
    </source>
</reference>
<accession>A0A1L8QSP9</accession>
<dbReference type="PANTHER" id="PTHR30620">
    <property type="entry name" value="PERIPLASMIC BETA-GLUCOSIDASE-RELATED"/>
    <property type="match status" value="1"/>
</dbReference>
<dbReference type="InterPro" id="IPR051915">
    <property type="entry name" value="Cellulose_Degrad_GH3"/>
</dbReference>
<dbReference type="InterPro" id="IPR013783">
    <property type="entry name" value="Ig-like_fold"/>
</dbReference>
<dbReference type="GO" id="GO:0009251">
    <property type="term" value="P:glucan catabolic process"/>
    <property type="evidence" value="ECO:0007669"/>
    <property type="project" value="TreeGrafter"/>
</dbReference>
<dbReference type="SUPFAM" id="SSF52279">
    <property type="entry name" value="Beta-D-glucan exohydrolase, C-terminal domain"/>
    <property type="match status" value="1"/>
</dbReference>
<dbReference type="GO" id="GO:0008422">
    <property type="term" value="F:beta-glucosidase activity"/>
    <property type="evidence" value="ECO:0007669"/>
    <property type="project" value="TreeGrafter"/>
</dbReference>